<dbReference type="Gene3D" id="3.30.420.40">
    <property type="match status" value="1"/>
</dbReference>
<dbReference type="PIRSF" id="PIRSF004729">
    <property type="entry name" value="MutL"/>
    <property type="match status" value="1"/>
</dbReference>
<reference evidence="2" key="1">
    <citation type="journal article" date="2019" name="Int. J. Syst. Evol. Microbiol.">
        <title>The Global Catalogue of Microorganisms (GCM) 10K type strain sequencing project: providing services to taxonomists for standard genome sequencing and annotation.</title>
        <authorList>
            <consortium name="The Broad Institute Genomics Platform"/>
            <consortium name="The Broad Institute Genome Sequencing Center for Infectious Disease"/>
            <person name="Wu L."/>
            <person name="Ma J."/>
        </authorList>
    </citation>
    <scope>NUCLEOTIDE SEQUENCE [LARGE SCALE GENOMIC DNA]</scope>
    <source>
        <strain evidence="2">JCM 16021</strain>
    </source>
</reference>
<evidence type="ECO:0000313" key="1">
    <source>
        <dbReference type="EMBL" id="GAA2129240.1"/>
    </source>
</evidence>
<sequence length="458" mass="47229">MVEEVAQRPPRNPSSRAVCVDFGSTFTKAALVDLEAGRIVASASHPTTIDTDVLDGYDACLAVLVEQDPRAADAEVLACSSAGGGLRVAVVGNEELVTAEAGRRVALSSGGKVVGVLARGDDLGRLEALAADVVLLTGGTDGGNAEALLDQAAALVAAGWRGPVVVAGAVEAGDQVREILDHAGVPHVVTGNVVPRIGVLAPDGARAAIREMFLAHVIGGKHLSKRADFLTMVRGATPDVVLTGVETLAQGVGDVVVVDVGGATTDVHSVVQVDPDTALTEDGLSREVVATTPVSRTVEGDLGMRWSAVSTVAAAGLDELKEAAQRRHADPAYLPDSEAETDFDEAIARAAVGLALRRHAGRSRVVVSPEGRVVERTGKDLREVDLLVGSGGILRNGRPGVVDRVLAGSTGEHIDGGWQLPRAPRIVVDREYALAAIGLLAAQQPEAAHRLARTLTEP</sequence>
<protein>
    <submittedName>
        <fullName evidence="1">Methylaspartate mutase accessory protein GlmL</fullName>
    </submittedName>
</protein>
<evidence type="ECO:0000313" key="2">
    <source>
        <dbReference type="Proteomes" id="UP001500575"/>
    </source>
</evidence>
<dbReference type="EMBL" id="BAAAQQ010000013">
    <property type="protein sequence ID" value="GAA2129240.1"/>
    <property type="molecule type" value="Genomic_DNA"/>
</dbReference>
<name>A0ABP5KDS7_9ACTN</name>
<dbReference type="RefSeq" id="WP_344304664.1">
    <property type="nucleotide sequence ID" value="NZ_BAAAQQ010000013.1"/>
</dbReference>
<dbReference type="InterPro" id="IPR006230">
    <property type="entry name" value="MutL"/>
</dbReference>
<proteinExistence type="predicted"/>
<organism evidence="1 2">
    <name type="scientific">Nocardioides bigeumensis</name>
    <dbReference type="NCBI Taxonomy" id="433657"/>
    <lineage>
        <taxon>Bacteria</taxon>
        <taxon>Bacillati</taxon>
        <taxon>Actinomycetota</taxon>
        <taxon>Actinomycetes</taxon>
        <taxon>Propionibacteriales</taxon>
        <taxon>Nocardioidaceae</taxon>
        <taxon>Nocardioides</taxon>
    </lineage>
</organism>
<dbReference type="Proteomes" id="UP001500575">
    <property type="component" value="Unassembled WGS sequence"/>
</dbReference>
<keyword evidence="2" id="KW-1185">Reference proteome</keyword>
<dbReference type="SUPFAM" id="SSF53067">
    <property type="entry name" value="Actin-like ATPase domain"/>
    <property type="match status" value="1"/>
</dbReference>
<dbReference type="InterPro" id="IPR043129">
    <property type="entry name" value="ATPase_NBD"/>
</dbReference>
<accession>A0ABP5KDS7</accession>
<dbReference type="NCBIfam" id="TIGR01319">
    <property type="entry name" value="glmL_fam"/>
    <property type="match status" value="1"/>
</dbReference>
<dbReference type="Pfam" id="PF13941">
    <property type="entry name" value="MutL"/>
    <property type="match status" value="1"/>
</dbReference>
<gene>
    <name evidence="1" type="primary">glmL</name>
    <name evidence="1" type="ORF">GCM10009843_30650</name>
</gene>
<comment type="caution">
    <text evidence="1">The sequence shown here is derived from an EMBL/GenBank/DDBJ whole genome shotgun (WGS) entry which is preliminary data.</text>
</comment>